<feature type="non-terminal residue" evidence="1">
    <location>
        <position position="1"/>
    </location>
</feature>
<evidence type="ECO:0000313" key="2">
    <source>
        <dbReference type="Proteomes" id="UP000016932"/>
    </source>
</evidence>
<name>M2Z0Z3_PSEFD</name>
<dbReference type="HOGENOM" id="CLU_3129924_0_0_1"/>
<sequence>ACRRLTKVRIKTLATTLFTIEQAILAGEAGYVSISLFTYKLRTYYNSLYV</sequence>
<dbReference type="Proteomes" id="UP000016932">
    <property type="component" value="Unassembled WGS sequence"/>
</dbReference>
<dbReference type="VEuPathDB" id="FungiDB:MYCFIDRAFT_23524"/>
<organism evidence="1 2">
    <name type="scientific">Pseudocercospora fijiensis (strain CIRAD86)</name>
    <name type="common">Black leaf streak disease fungus</name>
    <name type="synonym">Mycosphaerella fijiensis</name>
    <dbReference type="NCBI Taxonomy" id="383855"/>
    <lineage>
        <taxon>Eukaryota</taxon>
        <taxon>Fungi</taxon>
        <taxon>Dikarya</taxon>
        <taxon>Ascomycota</taxon>
        <taxon>Pezizomycotina</taxon>
        <taxon>Dothideomycetes</taxon>
        <taxon>Dothideomycetidae</taxon>
        <taxon>Mycosphaerellales</taxon>
        <taxon>Mycosphaerellaceae</taxon>
        <taxon>Pseudocercospora</taxon>
    </lineage>
</organism>
<keyword evidence="2" id="KW-1185">Reference proteome</keyword>
<evidence type="ECO:0000313" key="1">
    <source>
        <dbReference type="EMBL" id="EME83510.1"/>
    </source>
</evidence>
<proteinExistence type="predicted"/>
<accession>M2Z0Z3</accession>
<feature type="non-terminal residue" evidence="1">
    <location>
        <position position="50"/>
    </location>
</feature>
<reference evidence="1 2" key="1">
    <citation type="journal article" date="2012" name="PLoS Pathog.">
        <title>Diverse lifestyles and strategies of plant pathogenesis encoded in the genomes of eighteen Dothideomycetes fungi.</title>
        <authorList>
            <person name="Ohm R.A."/>
            <person name="Feau N."/>
            <person name="Henrissat B."/>
            <person name="Schoch C.L."/>
            <person name="Horwitz B.A."/>
            <person name="Barry K.W."/>
            <person name="Condon B.J."/>
            <person name="Copeland A.C."/>
            <person name="Dhillon B."/>
            <person name="Glaser F."/>
            <person name="Hesse C.N."/>
            <person name="Kosti I."/>
            <person name="LaButti K."/>
            <person name="Lindquist E.A."/>
            <person name="Lucas S."/>
            <person name="Salamov A.A."/>
            <person name="Bradshaw R.E."/>
            <person name="Ciuffetti L."/>
            <person name="Hamelin R.C."/>
            <person name="Kema G.H.J."/>
            <person name="Lawrence C."/>
            <person name="Scott J.A."/>
            <person name="Spatafora J.W."/>
            <person name="Turgeon B.G."/>
            <person name="de Wit P.J.G.M."/>
            <person name="Zhong S."/>
            <person name="Goodwin S.B."/>
            <person name="Grigoriev I.V."/>
        </authorList>
    </citation>
    <scope>NUCLEOTIDE SEQUENCE [LARGE SCALE GENOMIC DNA]</scope>
    <source>
        <strain evidence="1 2">CIRAD86</strain>
    </source>
</reference>
<dbReference type="SUPFAM" id="SSF51569">
    <property type="entry name" value="Aldolase"/>
    <property type="match status" value="1"/>
</dbReference>
<dbReference type="RefSeq" id="XP_007925711.1">
    <property type="nucleotide sequence ID" value="XM_007927520.1"/>
</dbReference>
<dbReference type="GeneID" id="19338403"/>
<dbReference type="EMBL" id="KB446558">
    <property type="protein sequence ID" value="EME83510.1"/>
    <property type="molecule type" value="Genomic_DNA"/>
</dbReference>
<protein>
    <submittedName>
        <fullName evidence="1">Uncharacterized protein</fullName>
    </submittedName>
</protein>
<gene>
    <name evidence="1" type="ORF">MYCFIDRAFT_23524</name>
</gene>
<dbReference type="Gene3D" id="3.20.20.70">
    <property type="entry name" value="Aldolase class I"/>
    <property type="match status" value="1"/>
</dbReference>
<dbReference type="KEGG" id="pfj:MYCFIDRAFT_23524"/>
<dbReference type="OrthoDB" id="1711136at2759"/>
<dbReference type="AlphaFoldDB" id="M2Z0Z3"/>
<dbReference type="InterPro" id="IPR013785">
    <property type="entry name" value="Aldolase_TIM"/>
</dbReference>